<dbReference type="PROSITE" id="PS50109">
    <property type="entry name" value="HIS_KIN"/>
    <property type="match status" value="1"/>
</dbReference>
<dbReference type="EMBL" id="CP023344">
    <property type="protein sequence ID" value="ATC63553.1"/>
    <property type="molecule type" value="Genomic_DNA"/>
</dbReference>
<name>A0A290Q545_9BACT</name>
<dbReference type="SMART" id="SM00387">
    <property type="entry name" value="HATPase_c"/>
    <property type="match status" value="1"/>
</dbReference>
<feature type="coiled-coil region" evidence="4">
    <location>
        <begin position="555"/>
        <end position="586"/>
    </location>
</feature>
<dbReference type="Pfam" id="PF07730">
    <property type="entry name" value="HisKA_3"/>
    <property type="match status" value="1"/>
</dbReference>
<dbReference type="Pfam" id="PF02518">
    <property type="entry name" value="HATPase_c"/>
    <property type="match status" value="1"/>
</dbReference>
<evidence type="ECO:0000256" key="4">
    <source>
        <dbReference type="SAM" id="Coils"/>
    </source>
</evidence>
<dbReference type="OrthoDB" id="9764154at2"/>
<keyword evidence="2" id="KW-0418">Kinase</keyword>
<evidence type="ECO:0000259" key="6">
    <source>
        <dbReference type="PROSITE" id="PS50109"/>
    </source>
</evidence>
<organism evidence="7 8">
    <name type="scientific">Nibricoccus aquaticus</name>
    <dbReference type="NCBI Taxonomy" id="2576891"/>
    <lineage>
        <taxon>Bacteria</taxon>
        <taxon>Pseudomonadati</taxon>
        <taxon>Verrucomicrobiota</taxon>
        <taxon>Opitutia</taxon>
        <taxon>Opitutales</taxon>
        <taxon>Opitutaceae</taxon>
        <taxon>Nibricoccus</taxon>
    </lineage>
</organism>
<evidence type="ECO:0000256" key="5">
    <source>
        <dbReference type="SAM" id="Phobius"/>
    </source>
</evidence>
<keyword evidence="4" id="KW-0175">Coiled coil</keyword>
<dbReference type="AlphaFoldDB" id="A0A290Q545"/>
<accession>A0A290Q545</accession>
<evidence type="ECO:0000256" key="1">
    <source>
        <dbReference type="ARBA" id="ARBA00022679"/>
    </source>
</evidence>
<feature type="domain" description="Histidine kinase" evidence="6">
    <location>
        <begin position="614"/>
        <end position="808"/>
    </location>
</feature>
<gene>
    <name evidence="7" type="ORF">CMV30_06065</name>
</gene>
<dbReference type="GO" id="GO:0000155">
    <property type="term" value="F:phosphorelay sensor kinase activity"/>
    <property type="evidence" value="ECO:0007669"/>
    <property type="project" value="InterPro"/>
</dbReference>
<evidence type="ECO:0000256" key="2">
    <source>
        <dbReference type="ARBA" id="ARBA00022777"/>
    </source>
</evidence>
<dbReference type="Proteomes" id="UP000217265">
    <property type="component" value="Chromosome"/>
</dbReference>
<sequence>MPIRRILKCAATWPSPSRSCGCARRRSDARRFTMAGVYFIRAGRSFPKTNRSARTKKRTLGIPFRHAFSGRAVIPLPFDRSLTGAVVASLLSLLVSPSAFAAELAETTVSTLTTAAEVRSLSVEAASAHHPVTIRGVVTAAEPDWGGKYVVQDNTAGLFVQHVGRQPAIGDVIEVKGTTGPGWFVPVIQSTEWKKLGTSPLPPAKQVSIERLMAGVEASQRIEITGLVRSVTYVPSQKTMVEVSLGGYRVRVFPKLHGNLNPRSLIAAKVRVRGTAATSFNAARRQLTAVNLMVPTADDFVVLEPELHSPWEQPAVPLADVSRFRPNATLGDRVHVKGTLTFQRPGLDLFIQDQSGGLHVETVSTGTLPLGRKIEAVGFLEFVNYQPVLKDAVFNELPEPPETIHGERVSVAELREGLHGAELIVLRGTLMARSVRPVLRENSGFVGTRTVCTLRGEDDQSIIVEYEEPRENPSHQAIPIGSEIEVTGVAYYETSDTGKPKSINLLLPTPDHLRVLKTPSWFTAERLFIGFAAVCVLLAGSAVWLLTVAKKNAMLGILVSEREKAQKELQEAHDQLEVRVKERTEQLKLEMTVRKSAEVEFRAVLTERTRLARELHDTLEQALTGIALQLDTASKLFQRNPADASQPLELARGFLHQSQIELRRSIWDLRSRELEQFDLSEALAIASRQISGGTGIAIELDTTGQRRRLPEIVEENLLRIAQEAMTNVVKHAGASRVMVRLIYAEKSVSVEIKDNGGGLNAEKMATQGDRHFGLLGMSERAKRLNGRLDVSGTPGEGTSVRVIIPLDELATPTVAPVSARVEIV</sequence>
<keyword evidence="1" id="KW-0808">Transferase</keyword>
<evidence type="ECO:0000313" key="7">
    <source>
        <dbReference type="EMBL" id="ATC63553.1"/>
    </source>
</evidence>
<keyword evidence="3" id="KW-0902">Two-component regulatory system</keyword>
<keyword evidence="8" id="KW-1185">Reference proteome</keyword>
<dbReference type="GO" id="GO:0046983">
    <property type="term" value="F:protein dimerization activity"/>
    <property type="evidence" value="ECO:0007669"/>
    <property type="project" value="InterPro"/>
</dbReference>
<dbReference type="CDD" id="cd16917">
    <property type="entry name" value="HATPase_UhpB-NarQ-NarX-like"/>
    <property type="match status" value="1"/>
</dbReference>
<keyword evidence="5" id="KW-1133">Transmembrane helix</keyword>
<dbReference type="InterPro" id="IPR011712">
    <property type="entry name" value="Sig_transdc_His_kin_sub3_dim/P"/>
</dbReference>
<dbReference type="Gene3D" id="1.20.5.1930">
    <property type="match status" value="1"/>
</dbReference>
<reference evidence="7 8" key="1">
    <citation type="submission" date="2017-09" db="EMBL/GenBank/DDBJ databases">
        <title>Complete genome sequence of Verrucomicrobial strain HZ-65, isolated from freshwater.</title>
        <authorList>
            <person name="Choi A."/>
        </authorList>
    </citation>
    <scope>NUCLEOTIDE SEQUENCE [LARGE SCALE GENOMIC DNA]</scope>
    <source>
        <strain evidence="7 8">HZ-65</strain>
    </source>
</reference>
<dbReference type="InterPro" id="IPR005467">
    <property type="entry name" value="His_kinase_dom"/>
</dbReference>
<dbReference type="InterPro" id="IPR050482">
    <property type="entry name" value="Sensor_HK_TwoCompSys"/>
</dbReference>
<dbReference type="SUPFAM" id="SSF55874">
    <property type="entry name" value="ATPase domain of HSP90 chaperone/DNA topoisomerase II/histidine kinase"/>
    <property type="match status" value="1"/>
</dbReference>
<evidence type="ECO:0000313" key="8">
    <source>
        <dbReference type="Proteomes" id="UP000217265"/>
    </source>
</evidence>
<evidence type="ECO:0000256" key="3">
    <source>
        <dbReference type="ARBA" id="ARBA00023012"/>
    </source>
</evidence>
<keyword evidence="5" id="KW-0812">Transmembrane</keyword>
<feature type="transmembrane region" description="Helical" evidence="5">
    <location>
        <begin position="527"/>
        <end position="548"/>
    </location>
</feature>
<dbReference type="InterPro" id="IPR036890">
    <property type="entry name" value="HATPase_C_sf"/>
</dbReference>
<protein>
    <recommendedName>
        <fullName evidence="6">Histidine kinase domain-containing protein</fullName>
    </recommendedName>
</protein>
<dbReference type="KEGG" id="vbh:CMV30_06065"/>
<keyword evidence="5" id="KW-0472">Membrane</keyword>
<dbReference type="GO" id="GO:0016020">
    <property type="term" value="C:membrane"/>
    <property type="evidence" value="ECO:0007669"/>
    <property type="project" value="InterPro"/>
</dbReference>
<dbReference type="InterPro" id="IPR003594">
    <property type="entry name" value="HATPase_dom"/>
</dbReference>
<proteinExistence type="predicted"/>
<dbReference type="Gene3D" id="3.30.565.10">
    <property type="entry name" value="Histidine kinase-like ATPase, C-terminal domain"/>
    <property type="match status" value="1"/>
</dbReference>
<dbReference type="PANTHER" id="PTHR24421">
    <property type="entry name" value="NITRATE/NITRITE SENSOR PROTEIN NARX-RELATED"/>
    <property type="match status" value="1"/>
</dbReference>